<proteinExistence type="predicted"/>
<evidence type="ECO:0000313" key="2">
    <source>
        <dbReference type="EMBL" id="PRZ18888.1"/>
    </source>
</evidence>
<dbReference type="EMBL" id="PVTY01000001">
    <property type="protein sequence ID" value="PRZ18888.1"/>
    <property type="molecule type" value="Genomic_DNA"/>
</dbReference>
<accession>A0A2T0YSW1</accession>
<feature type="compositionally biased region" description="Polar residues" evidence="1">
    <location>
        <begin position="45"/>
        <end position="61"/>
    </location>
</feature>
<dbReference type="GO" id="GO:0016740">
    <property type="term" value="F:transferase activity"/>
    <property type="evidence" value="ECO:0007669"/>
    <property type="project" value="UniProtKB-KW"/>
</dbReference>
<reference evidence="2 3" key="1">
    <citation type="submission" date="2018-03" db="EMBL/GenBank/DDBJ databases">
        <title>Comparative analysis of microorganisms from saline springs in Andes Mountain Range, Colombia.</title>
        <authorList>
            <person name="Rubin E."/>
        </authorList>
    </citation>
    <scope>NUCLEOTIDE SEQUENCE [LARGE SCALE GENOMIC DNA]</scope>
    <source>
        <strain evidence="2 3">CG 35</strain>
    </source>
</reference>
<sequence>MLYSPGCQSASETRIRARFSTGSAIQYRKGSFMVNIFRKLRRSEPSTTAASKGPAQETSPVVESGKPRTLFIGHTRFSVHQHGSGYFNATRDADAGAGFTEDEYTSWLYSETRLAPRTEIFTTLSLPQLALAARDHDVVHFVSYSPSLPAHHQQALKEAAQKHPFLRLNETTKPVNSTPSRKLVEQALAERDLGSRPFGVYRLDDDDLLSVRYFDQMAPYVTPRHVGWWVSLGTGFSAIRVDGKYAYTRELYYPKSAFGPMAIAAVDQDGEIENLSAPKHTVMDKFNPTILDSREPAYFHIRHESQDSTVKGSIAPFYPEAMSRILGEGPADLTQAAELFPVLDGLAAHEPGAPESGVTLSAAPLSLSREAVTFDWPHEGPLSLVLIPAEGGRVNSNQVQVRLTVTETSEDEETSKFFAQGRFRHSERDGTYWTYMPHKTSGFGHVLPIEPPKGVSVSKITLITSRKDQVDLDSVTAYPLPARRV</sequence>
<dbReference type="Proteomes" id="UP000238217">
    <property type="component" value="Unassembled WGS sequence"/>
</dbReference>
<dbReference type="Pfam" id="PF11316">
    <property type="entry name" value="Rhamno_transf"/>
    <property type="match status" value="1"/>
</dbReference>
<feature type="region of interest" description="Disordered" evidence="1">
    <location>
        <begin position="43"/>
        <end position="64"/>
    </location>
</feature>
<evidence type="ECO:0000313" key="3">
    <source>
        <dbReference type="Proteomes" id="UP000238217"/>
    </source>
</evidence>
<comment type="caution">
    <text evidence="2">The sequence shown here is derived from an EMBL/GenBank/DDBJ whole genome shotgun (WGS) entry which is preliminary data.</text>
</comment>
<organism evidence="2 3">
    <name type="scientific">Nesterenkonia sandarakina</name>
    <dbReference type="NCBI Taxonomy" id="272918"/>
    <lineage>
        <taxon>Bacteria</taxon>
        <taxon>Bacillati</taxon>
        <taxon>Actinomycetota</taxon>
        <taxon>Actinomycetes</taxon>
        <taxon>Micrococcales</taxon>
        <taxon>Micrococcaceae</taxon>
        <taxon>Nesterenkonia</taxon>
    </lineage>
</organism>
<protein>
    <submittedName>
        <fullName evidence="2">Putative rhamnosyltransferase</fullName>
    </submittedName>
</protein>
<dbReference type="AlphaFoldDB" id="A0A2T0YSW1"/>
<evidence type="ECO:0000256" key="1">
    <source>
        <dbReference type="SAM" id="MobiDB-lite"/>
    </source>
</evidence>
<name>A0A2T0YSW1_9MICC</name>
<keyword evidence="3" id="KW-1185">Reference proteome</keyword>
<gene>
    <name evidence="2" type="ORF">BCL67_101196</name>
</gene>
<dbReference type="InterPro" id="IPR021466">
    <property type="entry name" value="Put_rhamnosyl_transferase"/>
</dbReference>
<keyword evidence="2" id="KW-0808">Transferase</keyword>